<dbReference type="Pfam" id="PF00717">
    <property type="entry name" value="Peptidase_S24"/>
    <property type="match status" value="1"/>
</dbReference>
<sequence>MVNSCNDKSFGQKLRDIRKSKGFSIRQVAMQAGTSNPYLSQVENGKRSIPKPSTLRKIAKGLRIPESEIFKMAGLDTQNNPTNLTRIATSDMVSIPIIGEIACGKPITAVENVSGHMLLPKNLVKGGDYFILKCVGKSMQPTIMNGSEVLIREQPDVESGEIAAVLLDDDTTATLKRVKKTKNSVILMPDNPDFEPIILNEDKQGRIIGLVKMEMKMF</sequence>
<feature type="domain" description="HTH cro/C1-type" evidence="1">
    <location>
        <begin position="14"/>
        <end position="69"/>
    </location>
</feature>
<organism evidence="2 3">
    <name type="scientific">Fructilactobacillus ixorae</name>
    <dbReference type="NCBI Taxonomy" id="1750535"/>
    <lineage>
        <taxon>Bacteria</taxon>
        <taxon>Bacillati</taxon>
        <taxon>Bacillota</taxon>
        <taxon>Bacilli</taxon>
        <taxon>Lactobacillales</taxon>
        <taxon>Lactobacillaceae</taxon>
        <taxon>Fructilactobacillus</taxon>
    </lineage>
</organism>
<dbReference type="SUPFAM" id="SSF47413">
    <property type="entry name" value="lambda repressor-like DNA-binding domains"/>
    <property type="match status" value="1"/>
</dbReference>
<dbReference type="PROSITE" id="PS50943">
    <property type="entry name" value="HTH_CROC1"/>
    <property type="match status" value="1"/>
</dbReference>
<gene>
    <name evidence="2" type="ORF">M8332_02880</name>
</gene>
<reference evidence="2" key="1">
    <citation type="submission" date="2022-05" db="EMBL/GenBank/DDBJ databases">
        <authorList>
            <person name="Oliphant S.A."/>
            <person name="Watson-Haigh N.S."/>
            <person name="Sumby K.M."/>
            <person name="Gardner J.M."/>
            <person name="Jiranek V."/>
        </authorList>
    </citation>
    <scope>NUCLEOTIDE SEQUENCE</scope>
    <source>
        <strain evidence="2">Ru20-1</strain>
    </source>
</reference>
<dbReference type="SUPFAM" id="SSF51306">
    <property type="entry name" value="LexA/Signal peptidase"/>
    <property type="match status" value="1"/>
</dbReference>
<dbReference type="CDD" id="cd06529">
    <property type="entry name" value="S24_LexA-like"/>
    <property type="match status" value="1"/>
</dbReference>
<dbReference type="InterPro" id="IPR050077">
    <property type="entry name" value="LexA_repressor"/>
</dbReference>
<dbReference type="SMART" id="SM00530">
    <property type="entry name" value="HTH_XRE"/>
    <property type="match status" value="1"/>
</dbReference>
<dbReference type="InterPro" id="IPR001387">
    <property type="entry name" value="Cro/C1-type_HTH"/>
</dbReference>
<dbReference type="InterPro" id="IPR015927">
    <property type="entry name" value="Peptidase_S24_S26A/B/C"/>
</dbReference>
<accession>A0ABY5C871</accession>
<dbReference type="CDD" id="cd00093">
    <property type="entry name" value="HTH_XRE"/>
    <property type="match status" value="1"/>
</dbReference>
<keyword evidence="3" id="KW-1185">Reference proteome</keyword>
<dbReference type="Gene3D" id="2.10.109.10">
    <property type="entry name" value="Umud Fragment, subunit A"/>
    <property type="match status" value="1"/>
</dbReference>
<dbReference type="InterPro" id="IPR036286">
    <property type="entry name" value="LexA/Signal_pep-like_sf"/>
</dbReference>
<dbReference type="Proteomes" id="UP001057532">
    <property type="component" value="Chromosome"/>
</dbReference>
<evidence type="ECO:0000313" key="3">
    <source>
        <dbReference type="Proteomes" id="UP001057532"/>
    </source>
</evidence>
<name>A0ABY5C871_9LACO</name>
<dbReference type="RefSeq" id="WP_252780676.1">
    <property type="nucleotide sequence ID" value="NZ_CP097478.1"/>
</dbReference>
<dbReference type="PANTHER" id="PTHR33516">
    <property type="entry name" value="LEXA REPRESSOR"/>
    <property type="match status" value="1"/>
</dbReference>
<evidence type="ECO:0000313" key="2">
    <source>
        <dbReference type="EMBL" id="USS93798.1"/>
    </source>
</evidence>
<dbReference type="EMBL" id="CP097478">
    <property type="protein sequence ID" value="USS93798.1"/>
    <property type="molecule type" value="Genomic_DNA"/>
</dbReference>
<dbReference type="Gene3D" id="1.10.260.40">
    <property type="entry name" value="lambda repressor-like DNA-binding domains"/>
    <property type="match status" value="1"/>
</dbReference>
<dbReference type="PANTHER" id="PTHR33516:SF2">
    <property type="entry name" value="LEXA REPRESSOR-RELATED"/>
    <property type="match status" value="1"/>
</dbReference>
<dbReference type="InterPro" id="IPR010982">
    <property type="entry name" value="Lambda_DNA-bd_dom_sf"/>
</dbReference>
<protein>
    <submittedName>
        <fullName evidence="2">Helix-turn-helix domain-containing protein</fullName>
    </submittedName>
</protein>
<proteinExistence type="predicted"/>
<dbReference type="Pfam" id="PF01381">
    <property type="entry name" value="HTH_3"/>
    <property type="match status" value="1"/>
</dbReference>
<dbReference type="InterPro" id="IPR039418">
    <property type="entry name" value="LexA-like"/>
</dbReference>
<evidence type="ECO:0000259" key="1">
    <source>
        <dbReference type="PROSITE" id="PS50943"/>
    </source>
</evidence>